<evidence type="ECO:0000313" key="3">
    <source>
        <dbReference type="Proteomes" id="UP000031258"/>
    </source>
</evidence>
<gene>
    <name evidence="2" type="ORF">NF27_FR00030</name>
</gene>
<dbReference type="Proteomes" id="UP000031258">
    <property type="component" value="Unassembled WGS sequence"/>
</dbReference>
<evidence type="ECO:0000313" key="2">
    <source>
        <dbReference type="EMBL" id="KIE04807.1"/>
    </source>
</evidence>
<protein>
    <recommendedName>
        <fullName evidence="1">DUF6980 domain-containing protein</fullName>
    </recommendedName>
</protein>
<organism evidence="2 3">
    <name type="scientific">Candidatus Jidaibacter acanthamoebae</name>
    <dbReference type="NCBI Taxonomy" id="86105"/>
    <lineage>
        <taxon>Bacteria</taxon>
        <taxon>Pseudomonadati</taxon>
        <taxon>Pseudomonadota</taxon>
        <taxon>Alphaproteobacteria</taxon>
        <taxon>Rickettsiales</taxon>
        <taxon>Candidatus Midichloriaceae</taxon>
        <taxon>Candidatus Jidaibacter</taxon>
    </lineage>
</organism>
<name>A0A0C1MRU6_9RICK</name>
<feature type="domain" description="DUF6980" evidence="1">
    <location>
        <begin position="51"/>
        <end position="141"/>
    </location>
</feature>
<accession>A0A0C1MRU6</accession>
<proteinExistence type="predicted"/>
<sequence>MESTKVQWTLPQEKCISQAKGINHHLKIEVVKMYKGKVEGRTLMLLKNRAEDQVLNCCTQMAFHAKEKEQLIIYEPIMRRIGIRVSDSTFQLINHCPWCGSKLPNELSEELSTIVFDQLCLEGYDDPKLPEEFKTDEWWKKRGL</sequence>
<evidence type="ECO:0000259" key="1">
    <source>
        <dbReference type="Pfam" id="PF22400"/>
    </source>
</evidence>
<keyword evidence="3" id="KW-1185">Reference proteome</keyword>
<dbReference type="Pfam" id="PF22400">
    <property type="entry name" value="DUF6980"/>
    <property type="match status" value="1"/>
</dbReference>
<dbReference type="AlphaFoldDB" id="A0A0C1MRU6"/>
<reference evidence="2 3" key="1">
    <citation type="submission" date="2014-11" db="EMBL/GenBank/DDBJ databases">
        <title>A Rickettsiales Symbiont of Amoebae With Ancient Features.</title>
        <authorList>
            <person name="Schulz F."/>
            <person name="Martijn J."/>
            <person name="Wascher F."/>
            <person name="Kostanjsek R."/>
            <person name="Ettema T.J."/>
            <person name="Horn M."/>
        </authorList>
    </citation>
    <scope>NUCLEOTIDE SEQUENCE [LARGE SCALE GENOMIC DNA]</scope>
    <source>
        <strain evidence="2 3">UWC36</strain>
    </source>
</reference>
<comment type="caution">
    <text evidence="2">The sequence shown here is derived from an EMBL/GenBank/DDBJ whole genome shotgun (WGS) entry which is preliminary data.</text>
</comment>
<dbReference type="InterPro" id="IPR053918">
    <property type="entry name" value="DUF6980"/>
</dbReference>
<dbReference type="STRING" id="86105.NF27_FR00030"/>
<dbReference type="EMBL" id="JSWE01000143">
    <property type="protein sequence ID" value="KIE04807.1"/>
    <property type="molecule type" value="Genomic_DNA"/>
</dbReference>